<sequence length="166" mass="19247">MTREIIISLVIGATIPIITNWLNAALKFHYNGKSEMKPILREEVRSYFIYKPHLRSAYSDINQINNTDFGSEVLKHSIDDLRKSVEKLESIPLENVPIEIFGDFYEVLGEMQYVSKTGSDILLTKKHSVHLRNAVKNEVYPDIEMKLDRLIDNYSEYIDTAIQKLK</sequence>
<name>D3G1K5_ALKPO</name>
<evidence type="ECO:0000313" key="3">
    <source>
        <dbReference type="Proteomes" id="UP000001544"/>
    </source>
</evidence>
<dbReference type="AlphaFoldDB" id="D3G1K5"/>
<organism evidence="2 3">
    <name type="scientific">Alkalihalophilus pseudofirmus (strain ATCC BAA-2126 / JCM 17055 / OF4)</name>
    <name type="common">Bacillus pseudofirmus</name>
    <dbReference type="NCBI Taxonomy" id="398511"/>
    <lineage>
        <taxon>Bacteria</taxon>
        <taxon>Bacillati</taxon>
        <taxon>Bacillota</taxon>
        <taxon>Bacilli</taxon>
        <taxon>Bacillales</taxon>
        <taxon>Bacillaceae</taxon>
        <taxon>Alkalihalophilus</taxon>
    </lineage>
</organism>
<keyword evidence="1" id="KW-0472">Membrane</keyword>
<dbReference type="KEGG" id="bpf:BpOF4_21179"/>
<keyword evidence="3" id="KW-1185">Reference proteome</keyword>
<proteinExistence type="predicted"/>
<gene>
    <name evidence="2" type="ordered locus">BpOF4_21179</name>
</gene>
<accession>D3G1K5</accession>
<evidence type="ECO:0000256" key="1">
    <source>
        <dbReference type="SAM" id="Phobius"/>
    </source>
</evidence>
<keyword evidence="2" id="KW-0614">Plasmid</keyword>
<protein>
    <submittedName>
        <fullName evidence="2">Uncharacterized protein</fullName>
    </submittedName>
</protein>
<feature type="transmembrane region" description="Helical" evidence="1">
    <location>
        <begin position="6"/>
        <end position="26"/>
    </location>
</feature>
<reference evidence="2 3" key="1">
    <citation type="journal article" date="2011" name="Environ. Microbiol.">
        <title>Genome of alkaliphilic Bacillus pseudofirmus OF4 reveals adaptations that support the ability to grow in an external pH range from 7.5 to 11.4.</title>
        <authorList>
            <person name="Janto B."/>
            <person name="Ahmed A."/>
            <person name="Ito M."/>
            <person name="Liu J."/>
            <person name="Hicks D.B."/>
            <person name="Pagni S."/>
            <person name="Fackelmayer O.J."/>
            <person name="Smith T.A."/>
            <person name="Earl J."/>
            <person name="Elbourne L.D."/>
            <person name="Hassan K."/>
            <person name="Paulsen I.T."/>
            <person name="Kolsto A.B."/>
            <person name="Tourasse N.J."/>
            <person name="Ehrlich G.D."/>
            <person name="Boissy R."/>
            <person name="Ivey D.M."/>
            <person name="Li G."/>
            <person name="Xue Y."/>
            <person name="Ma Y."/>
            <person name="Hu F.Z."/>
            <person name="Krulwich T.A."/>
        </authorList>
    </citation>
    <scope>NUCLEOTIDE SEQUENCE [LARGE SCALE GENOMIC DNA]</scope>
    <source>
        <strain evidence="3">ATCC BAA-2126 / JCM 17055 / OF4</strain>
    </source>
</reference>
<dbReference type="HOGENOM" id="CLU_1599443_0_0_9"/>
<keyword evidence="1" id="KW-1133">Transmembrane helix</keyword>
<geneLocation type="plasmid" evidence="2 3">
    <name>pBpOF4-01</name>
</geneLocation>
<evidence type="ECO:0000313" key="2">
    <source>
        <dbReference type="EMBL" id="ADC52231.1"/>
    </source>
</evidence>
<keyword evidence="1" id="KW-0812">Transmembrane</keyword>
<dbReference type="Proteomes" id="UP000001544">
    <property type="component" value="Plasmid pBpOF4-01"/>
</dbReference>
<dbReference type="EMBL" id="CP001879">
    <property type="protein sequence ID" value="ADC52231.1"/>
    <property type="molecule type" value="Genomic_DNA"/>
</dbReference>